<keyword evidence="11" id="KW-0456">Lyase</keyword>
<comment type="caution">
    <text evidence="14">The sequence shown here is derived from an EMBL/GenBank/DDBJ whole genome shotgun (WGS) entry which is preliminary data.</text>
</comment>
<evidence type="ECO:0000256" key="6">
    <source>
        <dbReference type="ARBA" id="ARBA00022793"/>
    </source>
</evidence>
<evidence type="ECO:0000256" key="2">
    <source>
        <dbReference type="ARBA" id="ARBA00004911"/>
    </source>
</evidence>
<dbReference type="GO" id="GO:0004014">
    <property type="term" value="F:adenosylmethionine decarboxylase activity"/>
    <property type="evidence" value="ECO:0007669"/>
    <property type="project" value="UniProtKB-EC"/>
</dbReference>
<keyword evidence="10" id="KW-0865">Zymogen</keyword>
<evidence type="ECO:0000256" key="3">
    <source>
        <dbReference type="ARBA" id="ARBA00008466"/>
    </source>
</evidence>
<dbReference type="EMBL" id="BRXY01000202">
    <property type="protein sequence ID" value="GMH76998.1"/>
    <property type="molecule type" value="Genomic_DNA"/>
</dbReference>
<dbReference type="InterPro" id="IPR016067">
    <property type="entry name" value="S-AdoMet_deCO2ase_core"/>
</dbReference>
<gene>
    <name evidence="14" type="ORF">TrST_g2745</name>
</gene>
<dbReference type="GO" id="GO:0006597">
    <property type="term" value="P:spermine biosynthetic process"/>
    <property type="evidence" value="ECO:0007669"/>
    <property type="project" value="InterPro"/>
</dbReference>
<evidence type="ECO:0000256" key="10">
    <source>
        <dbReference type="ARBA" id="ARBA00023145"/>
    </source>
</evidence>
<evidence type="ECO:0000256" key="5">
    <source>
        <dbReference type="ARBA" id="ARBA00022691"/>
    </source>
</evidence>
<dbReference type="Gene3D" id="3.30.360.50">
    <property type="entry name" value="S-adenosylmethionine decarboxylase"/>
    <property type="match status" value="1"/>
</dbReference>
<keyword evidence="5" id="KW-0949">S-adenosyl-L-methionine</keyword>
<dbReference type="InterPro" id="IPR048283">
    <property type="entry name" value="AdoMetDC-like"/>
</dbReference>
<dbReference type="PROSITE" id="PS01336">
    <property type="entry name" value="ADOMETDC"/>
    <property type="match status" value="1"/>
</dbReference>
<dbReference type="OrthoDB" id="1068353at2759"/>
<evidence type="ECO:0000256" key="4">
    <source>
        <dbReference type="ARBA" id="ARBA00012357"/>
    </source>
</evidence>
<comment type="pathway">
    <text evidence="2">Amine and polyamine biosynthesis; S-adenosylmethioninamine biosynthesis; S-adenosylmethioninamine from S-adenosyl-L-methionine: step 1/1.</text>
</comment>
<proteinExistence type="inferred from homology"/>
<dbReference type="GO" id="GO:0005829">
    <property type="term" value="C:cytosol"/>
    <property type="evidence" value="ECO:0007669"/>
    <property type="project" value="TreeGrafter"/>
</dbReference>
<evidence type="ECO:0000313" key="15">
    <source>
        <dbReference type="Proteomes" id="UP001165085"/>
    </source>
</evidence>
<comment type="similarity">
    <text evidence="3">Belongs to the eukaryotic AdoMetDC family.</text>
</comment>
<evidence type="ECO:0000256" key="8">
    <source>
        <dbReference type="ARBA" id="ARBA00023066"/>
    </source>
</evidence>
<reference evidence="15" key="1">
    <citation type="journal article" date="2023" name="Commun. Biol.">
        <title>Genome analysis of Parmales, the sister group of diatoms, reveals the evolutionary specialization of diatoms from phago-mixotrophs to photoautotrophs.</title>
        <authorList>
            <person name="Ban H."/>
            <person name="Sato S."/>
            <person name="Yoshikawa S."/>
            <person name="Yamada K."/>
            <person name="Nakamura Y."/>
            <person name="Ichinomiya M."/>
            <person name="Sato N."/>
            <person name="Blanc-Mathieu R."/>
            <person name="Endo H."/>
            <person name="Kuwata A."/>
            <person name="Ogata H."/>
        </authorList>
    </citation>
    <scope>NUCLEOTIDE SEQUENCE [LARGE SCALE GENOMIC DNA]</scope>
    <source>
        <strain evidence="15">NIES 3701</strain>
    </source>
</reference>
<protein>
    <recommendedName>
        <fullName evidence="4">adenosylmethionine decarboxylase</fullName>
        <ecNumber evidence="4">4.1.1.50</ecNumber>
    </recommendedName>
</protein>
<dbReference type="PANTHER" id="PTHR11570:SF0">
    <property type="entry name" value="S-ADENOSYLMETHIONINE DECARBOXYLASE PROENZYME"/>
    <property type="match status" value="1"/>
</dbReference>
<dbReference type="InterPro" id="IPR018166">
    <property type="entry name" value="S-AdoMet_deCO2ase_CS"/>
</dbReference>
<dbReference type="AlphaFoldDB" id="A0A9W7EFJ6"/>
<comment type="cofactor">
    <cofactor evidence="1">
        <name>pyruvate</name>
        <dbReference type="ChEBI" id="CHEBI:15361"/>
    </cofactor>
</comment>
<dbReference type="SUPFAM" id="SSF56276">
    <property type="entry name" value="S-adenosylmethionine decarboxylase"/>
    <property type="match status" value="1"/>
</dbReference>
<dbReference type="NCBIfam" id="TIGR00535">
    <property type="entry name" value="SAM_DCase"/>
    <property type="match status" value="1"/>
</dbReference>
<dbReference type="Pfam" id="PF01536">
    <property type="entry name" value="SAM_decarbox"/>
    <property type="match status" value="1"/>
</dbReference>
<keyword evidence="8" id="KW-0745">Spermidine biosynthesis</keyword>
<dbReference type="InterPro" id="IPR001985">
    <property type="entry name" value="S-AdoMet_decarboxylase_euk"/>
</dbReference>
<keyword evidence="7" id="KW-0068">Autocatalytic cleavage</keyword>
<evidence type="ECO:0000256" key="11">
    <source>
        <dbReference type="ARBA" id="ARBA00023239"/>
    </source>
</evidence>
<evidence type="ECO:0000256" key="9">
    <source>
        <dbReference type="ARBA" id="ARBA00023115"/>
    </source>
</evidence>
<evidence type="ECO:0000256" key="7">
    <source>
        <dbReference type="ARBA" id="ARBA00022813"/>
    </source>
</evidence>
<evidence type="ECO:0000256" key="13">
    <source>
        <dbReference type="ARBA" id="ARBA00023317"/>
    </source>
</evidence>
<keyword evidence="15" id="KW-1185">Reference proteome</keyword>
<evidence type="ECO:0000256" key="1">
    <source>
        <dbReference type="ARBA" id="ARBA00001928"/>
    </source>
</evidence>
<evidence type="ECO:0000313" key="14">
    <source>
        <dbReference type="EMBL" id="GMH76998.1"/>
    </source>
</evidence>
<dbReference type="Gene3D" id="3.60.90.10">
    <property type="entry name" value="S-adenosylmethionine decarboxylase"/>
    <property type="match status" value="1"/>
</dbReference>
<dbReference type="GO" id="GO:0008295">
    <property type="term" value="P:spermidine biosynthetic process"/>
    <property type="evidence" value="ECO:0007669"/>
    <property type="project" value="UniProtKB-KW"/>
</dbReference>
<keyword evidence="13" id="KW-0670">Pyruvate</keyword>
<dbReference type="PANTHER" id="PTHR11570">
    <property type="entry name" value="S-ADENOSYLMETHIONINE DECARBOXYLASE"/>
    <property type="match status" value="1"/>
</dbReference>
<dbReference type="Proteomes" id="UP001165085">
    <property type="component" value="Unassembled WGS sequence"/>
</dbReference>
<keyword evidence="6" id="KW-0210">Decarboxylase</keyword>
<keyword evidence="12" id="KW-0704">Schiff base</keyword>
<dbReference type="EC" id="4.1.1.50" evidence="4"/>
<accession>A0A9W7EFJ6</accession>
<sequence length="395" mass="44580">MSSLATTSPTSLSPERAYTGAFEGPEKTLEVCFRTSTGHTPQHCSLPTGLRLLPRPALDEICTLANCNILSSISNTYLDAYVLSESSLFIYPYMLILKTCGTTTLLRILKRLLELASELGLVLDWVGYSRKNLMRPEEQLYPHTSWEQEMKYIQEHKDFTDRLCGSGYTLGPVTGDHWFVWVADRTLRNEVVGTDRVINIMMFDIDEDVAEKFYSERYEDREEDEKKEKEGMTRIQRISGEMTREAGIQQLVPGATIDPRAFEPCGYSMNAILYNSYATMHVTPEKGSSYVSFESNQKLRGYGSLISNVVRSFKPKRFVITLMADEAGLAQISDNPLSNTSLRPITVPVPGGCMSYRRSALASIQVEDDTCCLMGNFVLEEEEIRNNVMRANTYS</sequence>
<name>A0A9W7EFJ6_9STRA</name>
<keyword evidence="9" id="KW-0620">Polyamine biosynthesis</keyword>
<organism evidence="14 15">
    <name type="scientific">Triparma strigata</name>
    <dbReference type="NCBI Taxonomy" id="1606541"/>
    <lineage>
        <taxon>Eukaryota</taxon>
        <taxon>Sar</taxon>
        <taxon>Stramenopiles</taxon>
        <taxon>Ochrophyta</taxon>
        <taxon>Bolidophyceae</taxon>
        <taxon>Parmales</taxon>
        <taxon>Triparmaceae</taxon>
        <taxon>Triparma</taxon>
    </lineage>
</organism>
<evidence type="ECO:0000256" key="12">
    <source>
        <dbReference type="ARBA" id="ARBA00023270"/>
    </source>
</evidence>